<comment type="similarity">
    <text evidence="1">Belongs to the LysR transcriptional regulatory family.</text>
</comment>
<keyword evidence="4" id="KW-0804">Transcription</keyword>
<dbReference type="CDD" id="cd08414">
    <property type="entry name" value="PBP2_LTTR_aromatics_like"/>
    <property type="match status" value="1"/>
</dbReference>
<dbReference type="Gene3D" id="1.10.10.10">
    <property type="entry name" value="Winged helix-like DNA-binding domain superfamily/Winged helix DNA-binding domain"/>
    <property type="match status" value="1"/>
</dbReference>
<accession>V6KP10</accession>
<dbReference type="GO" id="GO:0003677">
    <property type="term" value="F:DNA binding"/>
    <property type="evidence" value="ECO:0007669"/>
    <property type="project" value="UniProtKB-KW"/>
</dbReference>
<proteinExistence type="inferred from homology"/>
<evidence type="ECO:0000256" key="3">
    <source>
        <dbReference type="ARBA" id="ARBA00023125"/>
    </source>
</evidence>
<dbReference type="PATRIC" id="fig|1352936.5.peg.2528"/>
<evidence type="ECO:0000256" key="2">
    <source>
        <dbReference type="ARBA" id="ARBA00023015"/>
    </source>
</evidence>
<evidence type="ECO:0000313" key="6">
    <source>
        <dbReference type="EMBL" id="EST33748.1"/>
    </source>
</evidence>
<dbReference type="InterPro" id="IPR036388">
    <property type="entry name" value="WH-like_DNA-bd_sf"/>
</dbReference>
<keyword evidence="7" id="KW-1185">Reference proteome</keyword>
<keyword evidence="2" id="KW-0805">Transcription regulation</keyword>
<dbReference type="GO" id="GO:0003700">
    <property type="term" value="F:DNA-binding transcription factor activity"/>
    <property type="evidence" value="ECO:0007669"/>
    <property type="project" value="TreeGrafter"/>
</dbReference>
<dbReference type="STRING" id="1352936.M878_11930"/>
<gene>
    <name evidence="6" type="ORF">M878_11930</name>
</gene>
<keyword evidence="3" id="KW-0238">DNA-binding</keyword>
<evidence type="ECO:0000256" key="1">
    <source>
        <dbReference type="ARBA" id="ARBA00009437"/>
    </source>
</evidence>
<feature type="domain" description="LysR substrate-binding" evidence="5">
    <location>
        <begin position="47"/>
        <end position="236"/>
    </location>
</feature>
<dbReference type="InterPro" id="IPR005119">
    <property type="entry name" value="LysR_subst-bd"/>
</dbReference>
<protein>
    <recommendedName>
        <fullName evidence="5">LysR substrate-binding domain-containing protein</fullName>
    </recommendedName>
</protein>
<evidence type="ECO:0000256" key="4">
    <source>
        <dbReference type="ARBA" id="ARBA00023163"/>
    </source>
</evidence>
<dbReference type="Gene3D" id="3.40.190.10">
    <property type="entry name" value="Periplasmic binding protein-like II"/>
    <property type="match status" value="2"/>
</dbReference>
<dbReference type="SUPFAM" id="SSF53850">
    <property type="entry name" value="Periplasmic binding protein-like II"/>
    <property type="match status" value="1"/>
</dbReference>
<dbReference type="AlphaFoldDB" id="V6KP10"/>
<evidence type="ECO:0000259" key="5">
    <source>
        <dbReference type="Pfam" id="PF03466"/>
    </source>
</evidence>
<evidence type="ECO:0000313" key="7">
    <source>
        <dbReference type="Proteomes" id="UP000017984"/>
    </source>
</evidence>
<sequence>MGQRLVERNRHVIRLSDAGEHFLPYAHRAVAAAAEAFDEARAMRLPLRVGFTWNALGKDTGPLVNRFEAEHPGAIVHLRRCDDDPLAGLTDGRSHLAILRSAPDGDIDFFRFRDEQRVVALPLSHPLAGSGTASLAQTKDDPLVVNVISGSGTPCLWATAAPGRPVVEVNNVDEWLEAIAAGRGIGASTSSTATLHPHPGVVYLPLADAAPVSVLIAWRSLDSHPHTAHFVAAAKRWSRSRAHE</sequence>
<dbReference type="PANTHER" id="PTHR30346:SF0">
    <property type="entry name" value="HCA OPERON TRANSCRIPTIONAL ACTIVATOR HCAR"/>
    <property type="match status" value="1"/>
</dbReference>
<dbReference type="Proteomes" id="UP000017984">
    <property type="component" value="Chromosome"/>
</dbReference>
<dbReference type="PANTHER" id="PTHR30346">
    <property type="entry name" value="TRANSCRIPTIONAL DUAL REGULATOR HCAR-RELATED"/>
    <property type="match status" value="1"/>
</dbReference>
<dbReference type="HOGENOM" id="CLU_039613_6_4_11"/>
<dbReference type="GO" id="GO:0032993">
    <property type="term" value="C:protein-DNA complex"/>
    <property type="evidence" value="ECO:0007669"/>
    <property type="project" value="TreeGrafter"/>
</dbReference>
<comment type="caution">
    <text evidence="6">The sequence shown here is derived from an EMBL/GenBank/DDBJ whole genome shotgun (WGS) entry which is preliminary data.</text>
</comment>
<organism evidence="6 7">
    <name type="scientific">Streptomyces roseochromogenus subsp. oscitans DS 12.976</name>
    <dbReference type="NCBI Taxonomy" id="1352936"/>
    <lineage>
        <taxon>Bacteria</taxon>
        <taxon>Bacillati</taxon>
        <taxon>Actinomycetota</taxon>
        <taxon>Actinomycetes</taxon>
        <taxon>Kitasatosporales</taxon>
        <taxon>Streptomycetaceae</taxon>
        <taxon>Streptomyces</taxon>
    </lineage>
</organism>
<name>V6KP10_STRRC</name>
<dbReference type="Pfam" id="PF03466">
    <property type="entry name" value="LysR_substrate"/>
    <property type="match status" value="1"/>
</dbReference>
<dbReference type="EMBL" id="AWQX01000097">
    <property type="protein sequence ID" value="EST33748.1"/>
    <property type="molecule type" value="Genomic_DNA"/>
</dbReference>
<reference evidence="6 7" key="1">
    <citation type="journal article" date="2014" name="Genome Announc.">
        <title>Draft Genome Sequence of Streptomyces roseochromogenes subsp. oscitans DS 12.976, Producer of the Aminocoumarin Antibiotic Clorobiocin.</title>
        <authorList>
            <person name="Ruckert C."/>
            <person name="Kalinowski J."/>
            <person name="Heide L."/>
            <person name="Apel A.K."/>
        </authorList>
    </citation>
    <scope>NUCLEOTIDE SEQUENCE [LARGE SCALE GENOMIC DNA]</scope>
    <source>
        <strain evidence="6 7">DS 12.976</strain>
    </source>
</reference>